<gene>
    <name evidence="6" type="primary">cysL_2</name>
    <name evidence="6" type="ORF">GCE9029_01668</name>
</gene>
<accession>A0A128F076</accession>
<evidence type="ECO:0000313" key="7">
    <source>
        <dbReference type="Proteomes" id="UP000071641"/>
    </source>
</evidence>
<dbReference type="InterPro" id="IPR005119">
    <property type="entry name" value="LysR_subst-bd"/>
</dbReference>
<dbReference type="Pfam" id="PF00126">
    <property type="entry name" value="HTH_1"/>
    <property type="match status" value="1"/>
</dbReference>
<keyword evidence="7" id="KW-1185">Reference proteome</keyword>
<evidence type="ECO:0000313" key="6">
    <source>
        <dbReference type="EMBL" id="CZF79820.1"/>
    </source>
</evidence>
<keyword evidence="2" id="KW-0805">Transcription regulation</keyword>
<reference evidence="7" key="1">
    <citation type="submission" date="2016-02" db="EMBL/GenBank/DDBJ databases">
        <authorList>
            <person name="Rodrigo-Torres Lidia"/>
            <person name="Arahal R.David."/>
        </authorList>
    </citation>
    <scope>NUCLEOTIDE SEQUENCE [LARGE SCALE GENOMIC DNA]</scope>
    <source>
        <strain evidence="7">CECT 9029</strain>
    </source>
</reference>
<dbReference type="InterPro" id="IPR036388">
    <property type="entry name" value="WH-like_DNA-bd_sf"/>
</dbReference>
<evidence type="ECO:0000256" key="2">
    <source>
        <dbReference type="ARBA" id="ARBA00023015"/>
    </source>
</evidence>
<evidence type="ECO:0000256" key="1">
    <source>
        <dbReference type="ARBA" id="ARBA00009437"/>
    </source>
</evidence>
<dbReference type="InterPro" id="IPR000847">
    <property type="entry name" value="LysR_HTH_N"/>
</dbReference>
<dbReference type="STRING" id="1796497.GCE9029_01668"/>
<dbReference type="CDD" id="cd05466">
    <property type="entry name" value="PBP2_LTTR_substrate"/>
    <property type="match status" value="1"/>
</dbReference>
<organism evidence="6 7">
    <name type="scientific">Grimontia celer</name>
    <dbReference type="NCBI Taxonomy" id="1796497"/>
    <lineage>
        <taxon>Bacteria</taxon>
        <taxon>Pseudomonadati</taxon>
        <taxon>Pseudomonadota</taxon>
        <taxon>Gammaproteobacteria</taxon>
        <taxon>Vibrionales</taxon>
        <taxon>Vibrionaceae</taxon>
        <taxon>Grimontia</taxon>
    </lineage>
</organism>
<evidence type="ECO:0000259" key="5">
    <source>
        <dbReference type="PROSITE" id="PS50931"/>
    </source>
</evidence>
<dbReference type="SUPFAM" id="SSF53850">
    <property type="entry name" value="Periplasmic binding protein-like II"/>
    <property type="match status" value="1"/>
</dbReference>
<evidence type="ECO:0000256" key="4">
    <source>
        <dbReference type="ARBA" id="ARBA00023163"/>
    </source>
</evidence>
<dbReference type="GO" id="GO:0003700">
    <property type="term" value="F:DNA-binding transcription factor activity"/>
    <property type="evidence" value="ECO:0007669"/>
    <property type="project" value="InterPro"/>
</dbReference>
<feature type="domain" description="HTH lysR-type" evidence="5">
    <location>
        <begin position="2"/>
        <end position="59"/>
    </location>
</feature>
<proteinExistence type="inferred from homology"/>
<dbReference type="EMBL" id="FIZX01000001">
    <property type="protein sequence ID" value="CZF79820.1"/>
    <property type="molecule type" value="Genomic_DNA"/>
</dbReference>
<dbReference type="Proteomes" id="UP000071641">
    <property type="component" value="Unassembled WGS sequence"/>
</dbReference>
<keyword evidence="4" id="KW-0804">Transcription</keyword>
<dbReference type="OrthoDB" id="5858319at2"/>
<dbReference type="InterPro" id="IPR036390">
    <property type="entry name" value="WH_DNA-bd_sf"/>
</dbReference>
<dbReference type="AlphaFoldDB" id="A0A128F076"/>
<dbReference type="Gene3D" id="1.10.10.10">
    <property type="entry name" value="Winged helix-like DNA-binding domain superfamily/Winged helix DNA-binding domain"/>
    <property type="match status" value="1"/>
</dbReference>
<dbReference type="GO" id="GO:0000976">
    <property type="term" value="F:transcription cis-regulatory region binding"/>
    <property type="evidence" value="ECO:0007669"/>
    <property type="project" value="TreeGrafter"/>
</dbReference>
<dbReference type="Gene3D" id="3.40.190.290">
    <property type="match status" value="1"/>
</dbReference>
<sequence>MFSYEHLAAFCATVEEGSYSKAARRLGKDRTTIREQIKALEDSYAIALFDIEGKSAVATNAGQAIYKQAQLLVKNSERLNTRLLKSYLEPITQLDIYHDVLAPAPLILHIERLMNEHYPDIKLNWLHRNRDDALKAVSEGKNKLALMQYKLSNQSPYPLGFVNLGSDDLNVYCNPHHPLAKLERVTVGDLQLERQYLSENLMVSAPELFSVSADVRIVSNNDILLELVKNEGWTVIPQSLAEPSVKQKHLIKLQLDELASSLNVGISFFYPEAIESTPELQTLLSSIKAFAAKYYQ</sequence>
<dbReference type="Pfam" id="PF03466">
    <property type="entry name" value="LysR_substrate"/>
    <property type="match status" value="1"/>
</dbReference>
<dbReference type="PANTHER" id="PTHR30126:SF91">
    <property type="entry name" value="LYSR FAMILY TRANSCRIPTIONAL REGULATOR"/>
    <property type="match status" value="1"/>
</dbReference>
<comment type="similarity">
    <text evidence="1">Belongs to the LysR transcriptional regulatory family.</text>
</comment>
<protein>
    <submittedName>
        <fullName evidence="6">HTH-type transcriptional regulator CysL</fullName>
    </submittedName>
</protein>
<dbReference type="PANTHER" id="PTHR30126">
    <property type="entry name" value="HTH-TYPE TRANSCRIPTIONAL REGULATOR"/>
    <property type="match status" value="1"/>
</dbReference>
<dbReference type="PROSITE" id="PS50931">
    <property type="entry name" value="HTH_LYSR"/>
    <property type="match status" value="1"/>
</dbReference>
<dbReference type="RefSeq" id="WP_062662500.1">
    <property type="nucleotide sequence ID" value="NZ_FIZX01000001.1"/>
</dbReference>
<evidence type="ECO:0000256" key="3">
    <source>
        <dbReference type="ARBA" id="ARBA00023125"/>
    </source>
</evidence>
<name>A0A128F076_9GAMM</name>
<keyword evidence="3" id="KW-0238">DNA-binding</keyword>
<dbReference type="SUPFAM" id="SSF46785">
    <property type="entry name" value="Winged helix' DNA-binding domain"/>
    <property type="match status" value="1"/>
</dbReference>